<dbReference type="GO" id="GO:0003677">
    <property type="term" value="F:DNA binding"/>
    <property type="evidence" value="ECO:0007669"/>
    <property type="project" value="UniProtKB-KW"/>
</dbReference>
<evidence type="ECO:0000256" key="3">
    <source>
        <dbReference type="ARBA" id="ARBA00023054"/>
    </source>
</evidence>
<gene>
    <name evidence="9" type="ORF">Gotri_008353</name>
</gene>
<keyword evidence="4" id="KW-0238">DNA-binding</keyword>
<keyword evidence="6" id="KW-0539">Nucleus</keyword>
<keyword evidence="2" id="KW-0805">Transcription regulation</keyword>
<evidence type="ECO:0000313" key="10">
    <source>
        <dbReference type="Proteomes" id="UP000593568"/>
    </source>
</evidence>
<dbReference type="Proteomes" id="UP000593568">
    <property type="component" value="Unassembled WGS sequence"/>
</dbReference>
<dbReference type="PANTHER" id="PTHR46373:SF20">
    <property type="entry name" value="PROTEIN RKD1"/>
    <property type="match status" value="1"/>
</dbReference>
<dbReference type="Pfam" id="PF02042">
    <property type="entry name" value="RWP-RK"/>
    <property type="match status" value="1"/>
</dbReference>
<evidence type="ECO:0000256" key="5">
    <source>
        <dbReference type="ARBA" id="ARBA00023163"/>
    </source>
</evidence>
<evidence type="ECO:0000259" key="8">
    <source>
        <dbReference type="PROSITE" id="PS51519"/>
    </source>
</evidence>
<sequence>MANQCSLNGCWFKSSEMIAKEEEEHYSSPFPPRLPLDSSSTVYCNPMDWQFPIEQGFYDEVPLMSTFSTDPLYASLDIEQTSTPTQDGYDGNGFWDELGLLFEPCNKQPMLKDEDINGEGVMKKERVSSKRCKDGEGVMKKERVSSKRCKEDQRNIRAKLLSRKVISQYFYMPIIQAAKELNVGLTLLKKRCRELGIRRWPHRKLTSLRTLINNVQELEEGEERESNVREAIEVLERERKMLEEMPDMDLEDKTKRLRQACFKANYKKRKLVPPSIKNQSPSSTGAVGSRASDLDLITRANCRRGLSDSFSSTITMI</sequence>
<dbReference type="InterPro" id="IPR044607">
    <property type="entry name" value="RKD-like"/>
</dbReference>
<keyword evidence="3 7" id="KW-0175">Coiled coil</keyword>
<dbReference type="PANTHER" id="PTHR46373">
    <property type="entry name" value="PROTEIN RKD4"/>
    <property type="match status" value="1"/>
</dbReference>
<keyword evidence="10" id="KW-1185">Reference proteome</keyword>
<dbReference type="PROSITE" id="PS51519">
    <property type="entry name" value="RWP_RK"/>
    <property type="match status" value="1"/>
</dbReference>
<evidence type="ECO:0000313" key="9">
    <source>
        <dbReference type="EMBL" id="MBA0773051.1"/>
    </source>
</evidence>
<protein>
    <recommendedName>
        <fullName evidence="8">RWP-RK domain-containing protein</fullName>
    </recommendedName>
</protein>
<dbReference type="GO" id="GO:0003700">
    <property type="term" value="F:DNA-binding transcription factor activity"/>
    <property type="evidence" value="ECO:0007669"/>
    <property type="project" value="InterPro"/>
</dbReference>
<evidence type="ECO:0000256" key="2">
    <source>
        <dbReference type="ARBA" id="ARBA00023015"/>
    </source>
</evidence>
<feature type="coiled-coil region" evidence="7">
    <location>
        <begin position="218"/>
        <end position="245"/>
    </location>
</feature>
<evidence type="ECO:0000256" key="1">
    <source>
        <dbReference type="ARBA" id="ARBA00004049"/>
    </source>
</evidence>
<dbReference type="InterPro" id="IPR003035">
    <property type="entry name" value="RWP-RK_dom"/>
</dbReference>
<comment type="function">
    <text evidence="1">Putative transcription factor.</text>
</comment>
<evidence type="ECO:0000256" key="7">
    <source>
        <dbReference type="SAM" id="Coils"/>
    </source>
</evidence>
<reference evidence="9 10" key="1">
    <citation type="journal article" date="2019" name="Genome Biol. Evol.">
        <title>Insights into the evolution of the New World diploid cottons (Gossypium, subgenus Houzingenia) based on genome sequencing.</title>
        <authorList>
            <person name="Grover C.E."/>
            <person name="Arick M.A. 2nd"/>
            <person name="Thrash A."/>
            <person name="Conover J.L."/>
            <person name="Sanders W.S."/>
            <person name="Peterson D.G."/>
            <person name="Frelichowski J.E."/>
            <person name="Scheffler J.A."/>
            <person name="Scheffler B.E."/>
            <person name="Wendel J.F."/>
        </authorList>
    </citation>
    <scope>NUCLEOTIDE SEQUENCE [LARGE SCALE GENOMIC DNA]</scope>
    <source>
        <strain evidence="9">8</strain>
        <tissue evidence="9">Leaf</tissue>
    </source>
</reference>
<evidence type="ECO:0000256" key="4">
    <source>
        <dbReference type="ARBA" id="ARBA00023125"/>
    </source>
</evidence>
<dbReference type="EMBL" id="JABEZW010000008">
    <property type="protein sequence ID" value="MBA0773051.1"/>
    <property type="molecule type" value="Genomic_DNA"/>
</dbReference>
<name>A0A7J9EJL4_9ROSI</name>
<accession>A0A7J9EJL4</accession>
<organism evidence="9 10">
    <name type="scientific">Gossypium trilobum</name>
    <dbReference type="NCBI Taxonomy" id="34281"/>
    <lineage>
        <taxon>Eukaryota</taxon>
        <taxon>Viridiplantae</taxon>
        <taxon>Streptophyta</taxon>
        <taxon>Embryophyta</taxon>
        <taxon>Tracheophyta</taxon>
        <taxon>Spermatophyta</taxon>
        <taxon>Magnoliopsida</taxon>
        <taxon>eudicotyledons</taxon>
        <taxon>Gunneridae</taxon>
        <taxon>Pentapetalae</taxon>
        <taxon>rosids</taxon>
        <taxon>malvids</taxon>
        <taxon>Malvales</taxon>
        <taxon>Malvaceae</taxon>
        <taxon>Malvoideae</taxon>
        <taxon>Gossypium</taxon>
    </lineage>
</organism>
<feature type="domain" description="RWP-RK" evidence="8">
    <location>
        <begin position="134"/>
        <end position="228"/>
    </location>
</feature>
<proteinExistence type="predicted"/>
<dbReference type="AlphaFoldDB" id="A0A7J9EJL4"/>
<comment type="caution">
    <text evidence="9">The sequence shown here is derived from an EMBL/GenBank/DDBJ whole genome shotgun (WGS) entry which is preliminary data.</text>
</comment>
<keyword evidence="5" id="KW-0804">Transcription</keyword>
<evidence type="ECO:0000256" key="6">
    <source>
        <dbReference type="ARBA" id="ARBA00023242"/>
    </source>
</evidence>